<protein>
    <submittedName>
        <fullName evidence="1">Uncharacterized protein</fullName>
    </submittedName>
</protein>
<dbReference type="EMBL" id="SLWK01000004">
    <property type="protein sequence ID" value="TCO08749.1"/>
    <property type="molecule type" value="Genomic_DNA"/>
</dbReference>
<evidence type="ECO:0000313" key="2">
    <source>
        <dbReference type="Proteomes" id="UP000295221"/>
    </source>
</evidence>
<dbReference type="OrthoDB" id="788168at2"/>
<name>A0A4R2GJ50_9BACT</name>
<organism evidence="1 2">
    <name type="scientific">Natronoflexus pectinivorans</name>
    <dbReference type="NCBI Taxonomy" id="682526"/>
    <lineage>
        <taxon>Bacteria</taxon>
        <taxon>Pseudomonadati</taxon>
        <taxon>Bacteroidota</taxon>
        <taxon>Bacteroidia</taxon>
        <taxon>Marinilabiliales</taxon>
        <taxon>Marinilabiliaceae</taxon>
        <taxon>Natronoflexus</taxon>
    </lineage>
</organism>
<gene>
    <name evidence="1" type="ORF">EV194_10460</name>
</gene>
<dbReference type="AlphaFoldDB" id="A0A4R2GJ50"/>
<keyword evidence="2" id="KW-1185">Reference proteome</keyword>
<accession>A0A4R2GJ50</accession>
<reference evidence="1 2" key="1">
    <citation type="submission" date="2019-03" db="EMBL/GenBank/DDBJ databases">
        <title>Genomic Encyclopedia of Type Strains, Phase IV (KMG-IV): sequencing the most valuable type-strain genomes for metagenomic binning, comparative biology and taxonomic classification.</title>
        <authorList>
            <person name="Goeker M."/>
        </authorList>
    </citation>
    <scope>NUCLEOTIDE SEQUENCE [LARGE SCALE GENOMIC DNA]</scope>
    <source>
        <strain evidence="1 2">DSM 24179</strain>
    </source>
</reference>
<dbReference type="RefSeq" id="WP_132433340.1">
    <property type="nucleotide sequence ID" value="NZ_SLWK01000004.1"/>
</dbReference>
<sequence length="409" mass="47947">MLNRVVFLIVLIIFVISFSEIHAGRNSFPGLWNEMIALDDNEKNFRFSEFLATLNQLSVDLKTDELDGFLPKGWISQFSHDSSTVVLAGILPYRYINSRLIYLIKHKEDQFRLFHTETVTITEVGNDLSAEFVYFEDHQEIKGVRLFNHSDEIRYIPDVEVKTLFHKLVASTQDVEKEQISEEIRDRLKLVLAAKPLHADQFSGFERMSTLISNDQKVKICSWNIAYFNGDNASYGLVAVLDDDRINVFELRDRHRHIDNPERKTLSASEWYGVVYYDMIEQSINGKTIYTLLGYNAHNAFTKIRVIDILSMNQNGEPVFGKPIIMQGRELKNRMVFEYSVRANMMLRFDRNERMIVMDNLSSFDPFFADDPRYMGPDFSHNGLSFENGRWVFYDEIDLRNRQPRRRRN</sequence>
<proteinExistence type="predicted"/>
<evidence type="ECO:0000313" key="1">
    <source>
        <dbReference type="EMBL" id="TCO08749.1"/>
    </source>
</evidence>
<comment type="caution">
    <text evidence="1">The sequence shown here is derived from an EMBL/GenBank/DDBJ whole genome shotgun (WGS) entry which is preliminary data.</text>
</comment>
<dbReference type="Proteomes" id="UP000295221">
    <property type="component" value="Unassembled WGS sequence"/>
</dbReference>